<evidence type="ECO:0000313" key="2">
    <source>
        <dbReference type="EMBL" id="GIF89146.1"/>
    </source>
</evidence>
<dbReference type="AlphaFoldDB" id="A0A8J3JXU8"/>
<evidence type="ECO:0000313" key="3">
    <source>
        <dbReference type="Proteomes" id="UP000619293"/>
    </source>
</evidence>
<sequence>MALANARPHDDAVLETLGVICPRCAQPSAAQVMGSMIWDSSEDFGAAPELYSLLRCEHCHGPSVVFQIGDRWVAETLWLRPSVAWPSGSRSLSLSIPEAIRNELEEARTCFNSKAYRATTVMVGRALEAFCADKGANTKPLHAALQRLAAGNVIDQRLLEWAQGLRALRNDGAHFSGDQISAEDAADALELAEALLDYVYVFTARYDAFSARRAEKGLAPAPGPNQPSP</sequence>
<dbReference type="EMBL" id="BONG01000012">
    <property type="protein sequence ID" value="GIF89146.1"/>
    <property type="molecule type" value="Genomic_DNA"/>
</dbReference>
<accession>A0A8J3JXU8</accession>
<name>A0A8J3JXU8_9ACTN</name>
<gene>
    <name evidence="2" type="ORF">Cch02nite_25900</name>
</gene>
<dbReference type="Proteomes" id="UP000619293">
    <property type="component" value="Unassembled WGS sequence"/>
</dbReference>
<organism evidence="2 3">
    <name type="scientific">Catellatospora chokoriensis</name>
    <dbReference type="NCBI Taxonomy" id="310353"/>
    <lineage>
        <taxon>Bacteria</taxon>
        <taxon>Bacillati</taxon>
        <taxon>Actinomycetota</taxon>
        <taxon>Actinomycetes</taxon>
        <taxon>Micromonosporales</taxon>
        <taxon>Micromonosporaceae</taxon>
        <taxon>Catellatospora</taxon>
    </lineage>
</organism>
<dbReference type="InterPro" id="IPR025285">
    <property type="entry name" value="DUF4145"/>
</dbReference>
<feature type="domain" description="DUF4145" evidence="1">
    <location>
        <begin position="105"/>
        <end position="192"/>
    </location>
</feature>
<proteinExistence type="predicted"/>
<evidence type="ECO:0000259" key="1">
    <source>
        <dbReference type="Pfam" id="PF13643"/>
    </source>
</evidence>
<dbReference type="Pfam" id="PF13643">
    <property type="entry name" value="DUF4145"/>
    <property type="match status" value="1"/>
</dbReference>
<keyword evidence="3" id="KW-1185">Reference proteome</keyword>
<reference evidence="2 3" key="1">
    <citation type="submission" date="2021-01" db="EMBL/GenBank/DDBJ databases">
        <title>Whole genome shotgun sequence of Catellatospora chokoriensis NBRC 107358.</title>
        <authorList>
            <person name="Komaki H."/>
            <person name="Tamura T."/>
        </authorList>
    </citation>
    <scope>NUCLEOTIDE SEQUENCE [LARGE SCALE GENOMIC DNA]</scope>
    <source>
        <strain evidence="2 3">NBRC 107358</strain>
    </source>
</reference>
<protein>
    <recommendedName>
        <fullName evidence="1">DUF4145 domain-containing protein</fullName>
    </recommendedName>
</protein>
<comment type="caution">
    <text evidence="2">The sequence shown here is derived from an EMBL/GenBank/DDBJ whole genome shotgun (WGS) entry which is preliminary data.</text>
</comment>